<evidence type="ECO:0000313" key="3">
    <source>
        <dbReference type="Proteomes" id="UP001203297"/>
    </source>
</evidence>
<dbReference type="EMBL" id="WTXG01000005">
    <property type="protein sequence ID" value="KAI0305635.1"/>
    <property type="molecule type" value="Genomic_DNA"/>
</dbReference>
<dbReference type="Proteomes" id="UP001203297">
    <property type="component" value="Unassembled WGS sequence"/>
</dbReference>
<name>A0AAD4M8W8_9AGAM</name>
<evidence type="ECO:0000256" key="1">
    <source>
        <dbReference type="RuleBase" id="RU365099"/>
    </source>
</evidence>
<dbReference type="SUPFAM" id="SSF89095">
    <property type="entry name" value="GatB/YqeY motif"/>
    <property type="match status" value="1"/>
</dbReference>
<dbReference type="Gene3D" id="1.10.1510.10">
    <property type="entry name" value="Uncharacterised protein YqeY/AIM41 PF09424, N-terminal domain"/>
    <property type="match status" value="1"/>
</dbReference>
<dbReference type="Pfam" id="PF09424">
    <property type="entry name" value="YqeY"/>
    <property type="match status" value="1"/>
</dbReference>
<keyword evidence="3" id="KW-1185">Reference proteome</keyword>
<comment type="similarity">
    <text evidence="1">Belongs to the AIM41 family.</text>
</comment>
<proteinExistence type="inferred from homology"/>
<dbReference type="AlphaFoldDB" id="A0AAD4M8W8"/>
<dbReference type="InterPro" id="IPR042184">
    <property type="entry name" value="YqeY/Aim41_N"/>
</dbReference>
<keyword evidence="1" id="KW-0496">Mitochondrion</keyword>
<sequence>MARSQAKDSLTSTTIRSVLSEVYSADKVSNGEKIDSSAITAIIRKACTRRLDSAAQFNQASRSDLARKEQQEADFLARFLPPLLNEAEVDRVLRDVITEQVPQTKGDPRKSVGRVFKAFYAKVDRTAVDPDCVKRRVEALLSA</sequence>
<comment type="subcellular location">
    <subcellularLocation>
        <location evidence="1">Mitochondrion</location>
    </subcellularLocation>
</comment>
<dbReference type="PANTHER" id="PTHR28055">
    <property type="entry name" value="ALTERED INHERITANCE OF MITOCHONDRIA PROTEIN 41, MITOCHONDRIAL"/>
    <property type="match status" value="1"/>
</dbReference>
<comment type="caution">
    <text evidence="2">The sequence shown here is derived from an EMBL/GenBank/DDBJ whole genome shotgun (WGS) entry which is preliminary data.</text>
</comment>
<organism evidence="2 3">
    <name type="scientific">Multifurca ochricompacta</name>
    <dbReference type="NCBI Taxonomy" id="376703"/>
    <lineage>
        <taxon>Eukaryota</taxon>
        <taxon>Fungi</taxon>
        <taxon>Dikarya</taxon>
        <taxon>Basidiomycota</taxon>
        <taxon>Agaricomycotina</taxon>
        <taxon>Agaricomycetes</taxon>
        <taxon>Russulales</taxon>
        <taxon>Russulaceae</taxon>
        <taxon>Multifurca</taxon>
    </lineage>
</organism>
<dbReference type="GO" id="GO:0016884">
    <property type="term" value="F:carbon-nitrogen ligase activity, with glutamine as amido-N-donor"/>
    <property type="evidence" value="ECO:0007669"/>
    <property type="project" value="UniProtKB-UniRule"/>
</dbReference>
<dbReference type="InterPro" id="IPR019004">
    <property type="entry name" value="YqeY/Aim41"/>
</dbReference>
<reference evidence="2" key="1">
    <citation type="journal article" date="2022" name="New Phytol.">
        <title>Evolutionary transition to the ectomycorrhizal habit in the genomes of a hyperdiverse lineage of mushroom-forming fungi.</title>
        <authorList>
            <person name="Looney B."/>
            <person name="Miyauchi S."/>
            <person name="Morin E."/>
            <person name="Drula E."/>
            <person name="Courty P.E."/>
            <person name="Kohler A."/>
            <person name="Kuo A."/>
            <person name="LaButti K."/>
            <person name="Pangilinan J."/>
            <person name="Lipzen A."/>
            <person name="Riley R."/>
            <person name="Andreopoulos W."/>
            <person name="He G."/>
            <person name="Johnson J."/>
            <person name="Nolan M."/>
            <person name="Tritt A."/>
            <person name="Barry K.W."/>
            <person name="Grigoriev I.V."/>
            <person name="Nagy L.G."/>
            <person name="Hibbett D."/>
            <person name="Henrissat B."/>
            <person name="Matheny P.B."/>
            <person name="Labbe J."/>
            <person name="Martin F.M."/>
        </authorList>
    </citation>
    <scope>NUCLEOTIDE SEQUENCE</scope>
    <source>
        <strain evidence="2">BPL690</strain>
    </source>
</reference>
<gene>
    <name evidence="1" type="primary">AIM41</name>
    <name evidence="2" type="ORF">B0F90DRAFT_1624958</name>
</gene>
<accession>A0AAD4M8W8</accession>
<evidence type="ECO:0000313" key="2">
    <source>
        <dbReference type="EMBL" id="KAI0305635.1"/>
    </source>
</evidence>
<dbReference type="PANTHER" id="PTHR28055:SF1">
    <property type="entry name" value="ALTERED INHERITANCE OF MITOCHONDRIA PROTEIN 41, MITOCHONDRIAL"/>
    <property type="match status" value="1"/>
</dbReference>
<dbReference type="InterPro" id="IPR003789">
    <property type="entry name" value="Asn/Gln_tRNA_amidoTrase-B-like"/>
</dbReference>
<dbReference type="GO" id="GO:0005739">
    <property type="term" value="C:mitochondrion"/>
    <property type="evidence" value="ECO:0007669"/>
    <property type="project" value="UniProtKB-SubCell"/>
</dbReference>
<protein>
    <recommendedName>
        <fullName evidence="1">Altered inheritance of mitochondria protein 41</fullName>
    </recommendedName>
</protein>